<comment type="caution">
    <text evidence="1">The sequence shown here is derived from an EMBL/GenBank/DDBJ whole genome shotgun (WGS) entry which is preliminary data.</text>
</comment>
<dbReference type="EMBL" id="JAUHJS010000004">
    <property type="protein sequence ID" value="MDN4165644.1"/>
    <property type="molecule type" value="Genomic_DNA"/>
</dbReference>
<accession>A0ABT8F5U5</accession>
<reference evidence="1" key="1">
    <citation type="submission" date="2023-06" db="EMBL/GenBank/DDBJ databases">
        <title>Cytophagales bacterium Strain LB-30, isolated from soil.</title>
        <authorList>
            <person name="Liu B."/>
        </authorList>
    </citation>
    <scope>NUCLEOTIDE SEQUENCE</scope>
    <source>
        <strain evidence="1">LB-30</strain>
    </source>
</reference>
<sequence length="54" mass="5862">MKSINFIALPRVIKNCGQKGVILKGKGGIIQVAYEVKARFDYLKNPLGKSGNKG</sequence>
<dbReference type="Proteomes" id="UP001168552">
    <property type="component" value="Unassembled WGS sequence"/>
</dbReference>
<dbReference type="RefSeq" id="WP_320004174.1">
    <property type="nucleotide sequence ID" value="NZ_JAUHJS010000004.1"/>
</dbReference>
<name>A0ABT8F5U5_9BACT</name>
<protein>
    <submittedName>
        <fullName evidence="1">Uncharacterized protein</fullName>
    </submittedName>
</protein>
<organism evidence="1 2">
    <name type="scientific">Shiella aurantiaca</name>
    <dbReference type="NCBI Taxonomy" id="3058365"/>
    <lineage>
        <taxon>Bacteria</taxon>
        <taxon>Pseudomonadati</taxon>
        <taxon>Bacteroidota</taxon>
        <taxon>Cytophagia</taxon>
        <taxon>Cytophagales</taxon>
        <taxon>Shiellaceae</taxon>
        <taxon>Shiella</taxon>
    </lineage>
</organism>
<evidence type="ECO:0000313" key="2">
    <source>
        <dbReference type="Proteomes" id="UP001168552"/>
    </source>
</evidence>
<gene>
    <name evidence="1" type="ORF">QWY31_09030</name>
</gene>
<evidence type="ECO:0000313" key="1">
    <source>
        <dbReference type="EMBL" id="MDN4165644.1"/>
    </source>
</evidence>
<keyword evidence="2" id="KW-1185">Reference proteome</keyword>
<proteinExistence type="predicted"/>